<dbReference type="Proteomes" id="UP000242877">
    <property type="component" value="Unassembled WGS sequence"/>
</dbReference>
<feature type="region of interest" description="Disordered" evidence="7">
    <location>
        <begin position="284"/>
        <end position="313"/>
    </location>
</feature>
<comment type="similarity">
    <text evidence="2">Belongs to the WD repeat SWD2 family.</text>
</comment>
<protein>
    <submittedName>
        <fullName evidence="8">WD40 repeat-like-containing domain protein</fullName>
    </submittedName>
</protein>
<feature type="region of interest" description="Disordered" evidence="7">
    <location>
        <begin position="1"/>
        <end position="49"/>
    </location>
</feature>
<evidence type="ECO:0000256" key="7">
    <source>
        <dbReference type="SAM" id="MobiDB-lite"/>
    </source>
</evidence>
<sequence>MVESTSHPPGPTAKISDVLPSYRPTKVFRPSSSATSSSTSASRPPKSSSSPCYITGLDFDDQGDYLASTSTDEAIHIYNVKEGHISQVIPSKKYGCHLPRFTHSSTQMLYASTKVDDALRLLDLQSEQYLRYFSGHKGKVTSIALSPGSDGFLTCGRDDTVMLWDLSSRNAQGKLRLATPYQAAFDPSGYVFAVASQSTASILLYDYRNFDKPPFATFDMAPLEERYFNAPGAKSKGRSIWNKLEFSNDGKYILVSNDWGGHYLLDAFDGSLKAFLSGKSGHTGRRIAPSTSPVASTRGDVPVGQGDTTFSPDGRYVVGGSGGHSGMPDDPAELLTWDLTNQVDGNIVLKPAFRLPAVPAGSNSAGRGSTNAGRVGRPVVTVMNPRYNMLATADKEVVFWVPEDTSSGNAGGAGGSGGDNTAGGNTPATAGGQ</sequence>
<dbReference type="Pfam" id="PF00400">
    <property type="entry name" value="WD40"/>
    <property type="match status" value="2"/>
</dbReference>
<evidence type="ECO:0000256" key="4">
    <source>
        <dbReference type="ARBA" id="ARBA00022737"/>
    </source>
</evidence>
<gene>
    <name evidence="8" type="ORF">AAP_02413</name>
</gene>
<feature type="repeat" description="WD" evidence="6">
    <location>
        <begin position="133"/>
        <end position="174"/>
    </location>
</feature>
<evidence type="ECO:0000256" key="3">
    <source>
        <dbReference type="ARBA" id="ARBA00022574"/>
    </source>
</evidence>
<keyword evidence="9" id="KW-1185">Reference proteome</keyword>
<dbReference type="InterPro" id="IPR037867">
    <property type="entry name" value="Swd2/WDR82"/>
</dbReference>
<feature type="region of interest" description="Disordered" evidence="7">
    <location>
        <begin position="406"/>
        <end position="433"/>
    </location>
</feature>
<keyword evidence="4" id="KW-0677">Repeat</keyword>
<evidence type="ECO:0000313" key="9">
    <source>
        <dbReference type="Proteomes" id="UP000242877"/>
    </source>
</evidence>
<dbReference type="PANTHER" id="PTHR19861">
    <property type="entry name" value="WD40 REPEAT PROTEIN SWD2"/>
    <property type="match status" value="1"/>
</dbReference>
<proteinExistence type="inferred from homology"/>
<feature type="compositionally biased region" description="Low complexity" evidence="7">
    <location>
        <begin position="29"/>
        <end position="49"/>
    </location>
</feature>
<evidence type="ECO:0000256" key="5">
    <source>
        <dbReference type="ARBA" id="ARBA00023242"/>
    </source>
</evidence>
<dbReference type="GO" id="GO:0048188">
    <property type="term" value="C:Set1C/COMPASS complex"/>
    <property type="evidence" value="ECO:0007669"/>
    <property type="project" value="TreeGrafter"/>
</dbReference>
<dbReference type="SMART" id="SM00320">
    <property type="entry name" value="WD40"/>
    <property type="match status" value="3"/>
</dbReference>
<dbReference type="InterPro" id="IPR036322">
    <property type="entry name" value="WD40_repeat_dom_sf"/>
</dbReference>
<dbReference type="PROSITE" id="PS50082">
    <property type="entry name" value="WD_REPEATS_2"/>
    <property type="match status" value="1"/>
</dbReference>
<evidence type="ECO:0000313" key="8">
    <source>
        <dbReference type="EMBL" id="KZZ93621.1"/>
    </source>
</evidence>
<dbReference type="PANTHER" id="PTHR19861:SF0">
    <property type="entry name" value="WD REPEAT-CONTAINING PROTEIN 82"/>
    <property type="match status" value="1"/>
</dbReference>
<evidence type="ECO:0000256" key="1">
    <source>
        <dbReference type="ARBA" id="ARBA00004123"/>
    </source>
</evidence>
<feature type="compositionally biased region" description="Gly residues" evidence="7">
    <location>
        <begin position="409"/>
        <end position="421"/>
    </location>
</feature>
<dbReference type="InterPro" id="IPR015943">
    <property type="entry name" value="WD40/YVTN_repeat-like_dom_sf"/>
</dbReference>
<dbReference type="GO" id="GO:0003682">
    <property type="term" value="F:chromatin binding"/>
    <property type="evidence" value="ECO:0007669"/>
    <property type="project" value="TreeGrafter"/>
</dbReference>
<name>A0A168A8Y0_9EURO</name>
<dbReference type="AlphaFoldDB" id="A0A168A8Y0"/>
<dbReference type="GO" id="GO:0016070">
    <property type="term" value="P:RNA metabolic process"/>
    <property type="evidence" value="ECO:0007669"/>
    <property type="project" value="UniProtKB-ARBA"/>
</dbReference>
<keyword evidence="3 6" id="KW-0853">WD repeat</keyword>
<accession>A0A168A8Y0</accession>
<organism evidence="8 9">
    <name type="scientific">Ascosphaera apis ARSEF 7405</name>
    <dbReference type="NCBI Taxonomy" id="392613"/>
    <lineage>
        <taxon>Eukaryota</taxon>
        <taxon>Fungi</taxon>
        <taxon>Dikarya</taxon>
        <taxon>Ascomycota</taxon>
        <taxon>Pezizomycotina</taxon>
        <taxon>Eurotiomycetes</taxon>
        <taxon>Eurotiomycetidae</taxon>
        <taxon>Onygenales</taxon>
        <taxon>Ascosphaeraceae</taxon>
        <taxon>Ascosphaera</taxon>
    </lineage>
</organism>
<dbReference type="VEuPathDB" id="FungiDB:AAP_02413"/>
<reference evidence="8 9" key="1">
    <citation type="journal article" date="2016" name="Genome Biol. Evol.">
        <title>Divergent and convergent evolution of fungal pathogenicity.</title>
        <authorList>
            <person name="Shang Y."/>
            <person name="Xiao G."/>
            <person name="Zheng P."/>
            <person name="Cen K."/>
            <person name="Zhan S."/>
            <person name="Wang C."/>
        </authorList>
    </citation>
    <scope>NUCLEOTIDE SEQUENCE [LARGE SCALE GENOMIC DNA]</scope>
    <source>
        <strain evidence="8 9">ARSEF 7405</strain>
    </source>
</reference>
<dbReference type="PROSITE" id="PS50294">
    <property type="entry name" value="WD_REPEATS_REGION"/>
    <property type="match status" value="1"/>
</dbReference>
<dbReference type="OrthoDB" id="27537at2759"/>
<evidence type="ECO:0000256" key="6">
    <source>
        <dbReference type="PROSITE-ProRule" id="PRU00221"/>
    </source>
</evidence>
<evidence type="ECO:0000256" key="2">
    <source>
        <dbReference type="ARBA" id="ARBA00005616"/>
    </source>
</evidence>
<dbReference type="EMBL" id="AZGZ01000008">
    <property type="protein sequence ID" value="KZZ93621.1"/>
    <property type="molecule type" value="Genomic_DNA"/>
</dbReference>
<comment type="caution">
    <text evidence="8">The sequence shown here is derived from an EMBL/GenBank/DDBJ whole genome shotgun (WGS) entry which is preliminary data.</text>
</comment>
<keyword evidence="5" id="KW-0539">Nucleus</keyword>
<dbReference type="InterPro" id="IPR001680">
    <property type="entry name" value="WD40_rpt"/>
</dbReference>
<feature type="compositionally biased region" description="Low complexity" evidence="7">
    <location>
        <begin position="422"/>
        <end position="433"/>
    </location>
</feature>
<comment type="subcellular location">
    <subcellularLocation>
        <location evidence="1">Nucleus</location>
    </subcellularLocation>
</comment>
<dbReference type="SUPFAM" id="SSF50978">
    <property type="entry name" value="WD40 repeat-like"/>
    <property type="match status" value="1"/>
</dbReference>
<dbReference type="Gene3D" id="2.130.10.10">
    <property type="entry name" value="YVTN repeat-like/Quinoprotein amine dehydrogenase"/>
    <property type="match status" value="1"/>
</dbReference>